<dbReference type="PIRSF" id="PIRSF017209">
    <property type="entry name" value="Memb_At2g17000_prd"/>
    <property type="match status" value="1"/>
</dbReference>
<keyword evidence="11" id="KW-1185">Reference proteome</keyword>
<dbReference type="InterPro" id="IPR002048">
    <property type="entry name" value="EF_hand_dom"/>
</dbReference>
<dbReference type="GO" id="GO:0006874">
    <property type="term" value="P:intracellular calcium ion homeostasis"/>
    <property type="evidence" value="ECO:0007669"/>
    <property type="project" value="TreeGrafter"/>
</dbReference>
<evidence type="ECO:0000256" key="4">
    <source>
        <dbReference type="ARBA" id="ARBA00022989"/>
    </source>
</evidence>
<protein>
    <recommendedName>
        <fullName evidence="6">Mechanosensitive ion channel protein</fullName>
    </recommendedName>
</protein>
<feature type="domain" description="EF-hand" evidence="9">
    <location>
        <begin position="527"/>
        <end position="562"/>
    </location>
</feature>
<dbReference type="InterPro" id="IPR058650">
    <property type="entry name" value="Msy1/2-like"/>
</dbReference>
<evidence type="ECO:0000256" key="8">
    <source>
        <dbReference type="SAM" id="Phobius"/>
    </source>
</evidence>
<dbReference type="EMBL" id="CP031386">
    <property type="protein sequence ID" value="QPG96411.1"/>
    <property type="molecule type" value="Genomic_DNA"/>
</dbReference>
<dbReference type="OrthoDB" id="544685at2759"/>
<gene>
    <name evidence="10" type="ORF">C2857_004100</name>
</gene>
<comment type="subcellular location">
    <subcellularLocation>
        <location evidence="1">Endomembrane system</location>
        <topology evidence="1">Multi-pass membrane protein</topology>
    </subcellularLocation>
    <subcellularLocation>
        <location evidence="6">Endoplasmic reticulum membrane</location>
    </subcellularLocation>
</comment>
<evidence type="ECO:0000256" key="3">
    <source>
        <dbReference type="ARBA" id="ARBA00022692"/>
    </source>
</evidence>
<dbReference type="PANTHER" id="PTHR31323">
    <property type="entry name" value="MECHANOSENSITIVE ION CHANNEL PROTEIN MSY2"/>
    <property type="match status" value="1"/>
</dbReference>
<evidence type="ECO:0000313" key="11">
    <source>
        <dbReference type="Proteomes" id="UP000594364"/>
    </source>
</evidence>
<feature type="compositionally biased region" description="Basic and acidic residues" evidence="7">
    <location>
        <begin position="79"/>
        <end position="125"/>
    </location>
</feature>
<organism evidence="10 11">
    <name type="scientific">Epichloe festucae (strain Fl1)</name>
    <dbReference type="NCBI Taxonomy" id="877507"/>
    <lineage>
        <taxon>Eukaryota</taxon>
        <taxon>Fungi</taxon>
        <taxon>Dikarya</taxon>
        <taxon>Ascomycota</taxon>
        <taxon>Pezizomycotina</taxon>
        <taxon>Sordariomycetes</taxon>
        <taxon>Hypocreomycetidae</taxon>
        <taxon>Hypocreales</taxon>
        <taxon>Clavicipitaceae</taxon>
        <taxon>Epichloe</taxon>
    </lineage>
</organism>
<dbReference type="Gene3D" id="2.30.30.60">
    <property type="match status" value="1"/>
</dbReference>
<evidence type="ECO:0000256" key="7">
    <source>
        <dbReference type="SAM" id="MobiDB-lite"/>
    </source>
</evidence>
<dbReference type="GO" id="GO:0005789">
    <property type="term" value="C:endoplasmic reticulum membrane"/>
    <property type="evidence" value="ECO:0007669"/>
    <property type="project" value="UniProtKB-SubCell"/>
</dbReference>
<feature type="transmembrane region" description="Helical" evidence="8">
    <location>
        <begin position="583"/>
        <end position="609"/>
    </location>
</feature>
<feature type="compositionally biased region" description="Polar residues" evidence="7">
    <location>
        <begin position="908"/>
        <end position="935"/>
    </location>
</feature>
<feature type="compositionally biased region" description="Basic and acidic residues" evidence="7">
    <location>
        <begin position="883"/>
        <end position="899"/>
    </location>
</feature>
<feature type="transmembrane region" description="Helical" evidence="8">
    <location>
        <begin position="363"/>
        <end position="383"/>
    </location>
</feature>
<dbReference type="SUPFAM" id="SSF50182">
    <property type="entry name" value="Sm-like ribonucleoproteins"/>
    <property type="match status" value="1"/>
</dbReference>
<dbReference type="Pfam" id="PF25886">
    <property type="entry name" value="Msy1"/>
    <property type="match status" value="1"/>
</dbReference>
<dbReference type="InterPro" id="IPR010920">
    <property type="entry name" value="LSM_dom_sf"/>
</dbReference>
<dbReference type="InterPro" id="IPR006685">
    <property type="entry name" value="MscS_channel_2nd"/>
</dbReference>
<dbReference type="InterPro" id="IPR023408">
    <property type="entry name" value="MscS_beta-dom_sf"/>
</dbReference>
<evidence type="ECO:0000259" key="9">
    <source>
        <dbReference type="PROSITE" id="PS50222"/>
    </source>
</evidence>
<keyword evidence="5 6" id="KW-0472">Membrane</keyword>
<dbReference type="Pfam" id="PF00924">
    <property type="entry name" value="MS_channel_2nd"/>
    <property type="match status" value="1"/>
</dbReference>
<dbReference type="PROSITE" id="PS50222">
    <property type="entry name" value="EF_HAND_2"/>
    <property type="match status" value="1"/>
</dbReference>
<dbReference type="GO" id="GO:0005509">
    <property type="term" value="F:calcium ion binding"/>
    <property type="evidence" value="ECO:0007669"/>
    <property type="project" value="InterPro"/>
</dbReference>
<dbReference type="Gene3D" id="1.10.238.10">
    <property type="entry name" value="EF-hand"/>
    <property type="match status" value="1"/>
</dbReference>
<sequence>MRKVCDEELILDTRQFLSFSEFLLLFSSSWIIRAATHSQRAARLSLVIPYLAINAVLCCDILLQPWHLPQAASMASSTHPDDHHGLDQERSQSLKHHQTDSEPFPEIEHNSSTREDYHDDFREKPSPPSLDTFHTLQPHGSHGIEAMAMSPSVINRAETSRLTDDLELLRAERCISNQEHEAAGITIARSKTRAHNVEPDDAFNPTVTKEEMIKKINEDAALYKFWLFLKKFPRFVRYIVYLFPGAALLLVPVLLGAIRYNDGSKLVGGPGGVELMWFGIWLEIVWGSLWVSRMMTSLLPPLFHSLARMVGSTNAKKWRDIGAQLELHVALFLWFLAILISFKPTNNGHRRGKPDKDDSGNDWVDVVNKVIIALFVLFTLNFVEKILIQWIATSFHQRTYSTRIENNKGDVRQLVQLYEYAKAKLEHTDKFWQDPNGGTRTASGAQTPMANFHQGARQVLGKVGYVANRVGNDLIGRKGSTNIPRKVVSELLRSTSSAHTLARLIYRSLVREDRDTVHPDDMEAVFATKEEIDAMFGVFDKDLNGDISIDEFEAVCNEIHLEKKAIAASLKDLDSVIQKLDKVFVLIIIIVSIIVFVSIFSSSTAAGLASASTSILGLAWVLQATAQEFLQSIIFVFVKHPFDVGDRVTIYGSTGDKMTGDDYYVTEISLLYTEFKKLQGHIVQAPNSVLNTLFILNQRRSNGISDVIPLEFKFGTPAWMIEELKARMLDFCLANKRDYQPTIIAEMTGVNQVRSCTMNIVFIHKTNFQNELLRLNRHNKFVTELAYQMEHIGIQGPLRIDPGGSREYPMFYAGSQPPPYNGKEQVHDDSTGHPPGPVRGAMPRRNSVRSMRLPTTNEEAIAGFQDVFENRRDQSLARRMESIREKNLAEKAEAEREPRASATGAALTPTQSAGSQNRSRLFSRYRSGSKSLQRQGTRDMV</sequence>
<evidence type="ECO:0000256" key="1">
    <source>
        <dbReference type="ARBA" id="ARBA00004127"/>
    </source>
</evidence>
<keyword evidence="4 8" id="KW-1133">Transmembrane helix</keyword>
<evidence type="ECO:0000313" key="10">
    <source>
        <dbReference type="EMBL" id="QPG96411.1"/>
    </source>
</evidence>
<feature type="region of interest" description="Disordered" evidence="7">
    <location>
        <begin position="73"/>
        <end position="138"/>
    </location>
</feature>
<feature type="transmembrane region" description="Helical" evidence="8">
    <location>
        <begin position="325"/>
        <end position="343"/>
    </location>
</feature>
<dbReference type="PANTHER" id="PTHR31323:SF15">
    <property type="entry name" value="MECHANOSENSITIVE ION CHANNEL PROTEIN MSY1"/>
    <property type="match status" value="1"/>
</dbReference>
<accession>A0A7S9KPC7</accession>
<keyword evidence="6" id="KW-0256">Endoplasmic reticulum</keyword>
<dbReference type="InterPro" id="IPR011992">
    <property type="entry name" value="EF-hand-dom_pair"/>
</dbReference>
<reference evidence="10 11" key="1">
    <citation type="journal article" date="2018" name="PLoS Genet.">
        <title>Repeat elements organise 3D genome structure and mediate transcription in the filamentous fungus Epichloe festucae.</title>
        <authorList>
            <person name="Winter D.J."/>
            <person name="Ganley A.R.D."/>
            <person name="Young C.A."/>
            <person name="Liachko I."/>
            <person name="Schardl C.L."/>
            <person name="Dupont P.Y."/>
            <person name="Berry D."/>
            <person name="Ram A."/>
            <person name="Scott B."/>
            <person name="Cox M.P."/>
        </authorList>
    </citation>
    <scope>NUCLEOTIDE SEQUENCE [LARGE SCALE GENOMIC DNA]</scope>
    <source>
        <strain evidence="10 11">Fl1</strain>
    </source>
</reference>
<evidence type="ECO:0000256" key="5">
    <source>
        <dbReference type="ARBA" id="ARBA00023136"/>
    </source>
</evidence>
<dbReference type="SUPFAM" id="SSF47473">
    <property type="entry name" value="EF-hand"/>
    <property type="match status" value="1"/>
</dbReference>
<dbReference type="InterPro" id="IPR016688">
    <property type="entry name" value="MscS-like_plants/fungi"/>
</dbReference>
<dbReference type="Proteomes" id="UP000594364">
    <property type="component" value="Chromosome 2"/>
</dbReference>
<name>A0A7S9KPC7_EPIFF</name>
<feature type="region of interest" description="Disordered" evidence="7">
    <location>
        <begin position="883"/>
        <end position="941"/>
    </location>
</feature>
<evidence type="ECO:0000256" key="2">
    <source>
        <dbReference type="ARBA" id="ARBA00008017"/>
    </source>
</evidence>
<evidence type="ECO:0000256" key="6">
    <source>
        <dbReference type="PIRNR" id="PIRNR017209"/>
    </source>
</evidence>
<keyword evidence="3 8" id="KW-0812">Transmembrane</keyword>
<comment type="similarity">
    <text evidence="2 6">Belongs to the MscS (TC 1.A.23) family.</text>
</comment>
<feature type="transmembrane region" description="Helical" evidence="8">
    <location>
        <begin position="238"/>
        <end position="258"/>
    </location>
</feature>
<dbReference type="GO" id="GO:0005262">
    <property type="term" value="F:calcium channel activity"/>
    <property type="evidence" value="ECO:0007669"/>
    <property type="project" value="TreeGrafter"/>
</dbReference>
<feature type="region of interest" description="Disordered" evidence="7">
    <location>
        <begin position="816"/>
        <end position="857"/>
    </location>
</feature>
<proteinExistence type="inferred from homology"/>
<feature type="transmembrane region" description="Helical" evidence="8">
    <location>
        <begin position="278"/>
        <end position="304"/>
    </location>
</feature>
<dbReference type="AlphaFoldDB" id="A0A7S9KPC7"/>